<comment type="caution">
    <text evidence="2">The sequence shown here is derived from an EMBL/GenBank/DDBJ whole genome shotgun (WGS) entry which is preliminary data.</text>
</comment>
<evidence type="ECO:0000313" key="2">
    <source>
        <dbReference type="EMBL" id="KAF5309958.1"/>
    </source>
</evidence>
<dbReference type="InterPro" id="IPR052560">
    <property type="entry name" value="RdDP_mobile_element"/>
</dbReference>
<feature type="compositionally biased region" description="Low complexity" evidence="1">
    <location>
        <begin position="340"/>
        <end position="365"/>
    </location>
</feature>
<dbReference type="EMBL" id="JAACJJ010000058">
    <property type="protein sequence ID" value="KAF5309958.1"/>
    <property type="molecule type" value="Genomic_DNA"/>
</dbReference>
<reference evidence="2 3" key="1">
    <citation type="journal article" date="2020" name="ISME J.">
        <title>Uncovering the hidden diversity of litter-decomposition mechanisms in mushroom-forming fungi.</title>
        <authorList>
            <person name="Floudas D."/>
            <person name="Bentzer J."/>
            <person name="Ahren D."/>
            <person name="Johansson T."/>
            <person name="Persson P."/>
            <person name="Tunlid A."/>
        </authorList>
    </citation>
    <scope>NUCLEOTIDE SEQUENCE [LARGE SCALE GENOMIC DNA]</scope>
    <source>
        <strain evidence="2 3">CBS 101986</strain>
    </source>
</reference>
<organism evidence="2 3">
    <name type="scientific">Psilocybe cf. subviscida</name>
    <dbReference type="NCBI Taxonomy" id="2480587"/>
    <lineage>
        <taxon>Eukaryota</taxon>
        <taxon>Fungi</taxon>
        <taxon>Dikarya</taxon>
        <taxon>Basidiomycota</taxon>
        <taxon>Agaricomycotina</taxon>
        <taxon>Agaricomycetes</taxon>
        <taxon>Agaricomycetidae</taxon>
        <taxon>Agaricales</taxon>
        <taxon>Agaricineae</taxon>
        <taxon>Strophariaceae</taxon>
        <taxon>Psilocybe</taxon>
    </lineage>
</organism>
<keyword evidence="3" id="KW-1185">Reference proteome</keyword>
<dbReference type="Proteomes" id="UP000567179">
    <property type="component" value="Unassembled WGS sequence"/>
</dbReference>
<proteinExistence type="predicted"/>
<dbReference type="AlphaFoldDB" id="A0A8H5ES01"/>
<feature type="compositionally biased region" description="Low complexity" evidence="1">
    <location>
        <begin position="142"/>
        <end position="158"/>
    </location>
</feature>
<dbReference type="PANTHER" id="PTHR36688">
    <property type="entry name" value="ENDO/EXONUCLEASE/PHOSPHATASE DOMAIN-CONTAINING PROTEIN"/>
    <property type="match status" value="1"/>
</dbReference>
<dbReference type="OrthoDB" id="412006at2759"/>
<name>A0A8H5ES01_9AGAR</name>
<protein>
    <recommendedName>
        <fullName evidence="4">Endonuclease/exonuclease/phosphatase domain-containing protein</fullName>
    </recommendedName>
</protein>
<evidence type="ECO:0000313" key="3">
    <source>
        <dbReference type="Proteomes" id="UP000567179"/>
    </source>
</evidence>
<sequence length="1172" mass="126984">MYYGHYMGKLISMPPSCAFPLDETQCSLSTPSGRLLTCGTNKSGHRFSSGNHYVYLWETTQLIALLVPHDAARHQPPNSTPMPPKPQGGVPDPGGSRTTSSSNTPCPGNAALPPPSSPDPLATAASSSTREYYSTPVPSVPARVRSTTASRTASHTASPICQATAQPESFPAPETPAQDNKSMSDNSSNAPTHLELTNTTDTVELDFQAITAMLNSTTAWLNSHRDFDSDSTDSTQVFTQKLYNFMDMAIGAGFGSTPTWENETLQQVTELAIVQQAPAPTPPPPPAAPAPQPAAQDETPKGKGKAGAPPPPQQTPKVNTACYRKPPPPPNPVKQPCSYANAARTAPTAAMTPKAAAPTPAASAAPRKRGKKATPTYNRTGPSHCSIMVTFQTAAPAASFSILVASRSSLVIDSACVAFAGWVLSASGIPTEPKLTVVRQVIHSVCTNHSDPKPWVGLPASTSYLRIMGAPYWSNGTGTVRLTPTDFEAKLLAALFKELVQLSGPPRIVRDSRTSWSCTVYFNIHNSQTSACASQLIKRELMFRNAVCPIQGTRATAGTPHCMRCHCWGHPTTACIATKTICAHCAGPHNEANHCEAAACCQAKPKANPPVPAALAGVDCPHAPHCVNCGGDHLATAWKCVFFRNRFDREWINARYAQDFDILFIQEPPWRLIRTVPSAVSVEGEEVVGAPNHPQWLAMVCPPEPDTPPCVIAYISMRLSAWRPSMCRDIIDHHNVLVLSLFADGHTFNLMNVYSDSEFTAIRLLSDHADTLPLFQYMGGDFNCHSSVWDPVPRAPNVAASHWLLQAAAEIGLELATVANPGPTHIPRDVTKRPLVIDLVFLPVALSAAVSTKRVINDQSDLDHIPLLTSIPILPVVQTATRQCLPSDPEKAQAFLDDLVTKLRLIVLDDVEAAAKVLADTFSAAWLAHSRDSNVMRCSNPWWNETCSTALQQHHALRNAGDWAQFRQTIKQAKRAFFDTQIAKIAVKSKHPWDLMNWVQQHKLPLCEAIQDQGKPCHDTSVLWDALHGTYNAASGCACDMTVLDPLPAAPARKWLPFSQFELTDALSSCSNCSAPGPDHIKWTHLKYLVKDTHCMRVLLSLANACLRVGHWPATLKESLSVIIPKPGKPSYSAPKAFRPIALLNMLGKLIKKMLANRMQFNAVGLNIFHQP</sequence>
<feature type="compositionally biased region" description="Pro residues" evidence="1">
    <location>
        <begin position="279"/>
        <end position="292"/>
    </location>
</feature>
<feature type="compositionally biased region" description="Low complexity" evidence="1">
    <location>
        <begin position="119"/>
        <end position="129"/>
    </location>
</feature>
<feature type="region of interest" description="Disordered" evidence="1">
    <location>
        <begin position="277"/>
        <end position="379"/>
    </location>
</feature>
<evidence type="ECO:0008006" key="4">
    <source>
        <dbReference type="Google" id="ProtNLM"/>
    </source>
</evidence>
<dbReference type="Gene3D" id="3.60.10.10">
    <property type="entry name" value="Endonuclease/exonuclease/phosphatase"/>
    <property type="match status" value="1"/>
</dbReference>
<dbReference type="InterPro" id="IPR036691">
    <property type="entry name" value="Endo/exonu/phosph_ase_sf"/>
</dbReference>
<gene>
    <name evidence="2" type="ORF">D9619_010442</name>
</gene>
<feature type="region of interest" description="Disordered" evidence="1">
    <location>
        <begin position="72"/>
        <end position="194"/>
    </location>
</feature>
<accession>A0A8H5ES01</accession>
<feature type="compositionally biased region" description="Polar residues" evidence="1">
    <location>
        <begin position="96"/>
        <end position="106"/>
    </location>
</feature>
<dbReference type="SUPFAM" id="SSF56219">
    <property type="entry name" value="DNase I-like"/>
    <property type="match status" value="1"/>
</dbReference>
<evidence type="ECO:0000256" key="1">
    <source>
        <dbReference type="SAM" id="MobiDB-lite"/>
    </source>
</evidence>
<dbReference type="PANTHER" id="PTHR36688:SF2">
    <property type="entry name" value="ENDONUCLEASE_EXONUCLEASE_PHOSPHATASE DOMAIN-CONTAINING PROTEIN"/>
    <property type="match status" value="1"/>
</dbReference>
<feature type="compositionally biased region" description="Polar residues" evidence="1">
    <location>
        <begin position="177"/>
        <end position="194"/>
    </location>
</feature>